<accession>A0A1M4W562</accession>
<name>A0A1M4W562_9BACL</name>
<dbReference type="Proteomes" id="UP000184476">
    <property type="component" value="Unassembled WGS sequence"/>
</dbReference>
<evidence type="ECO:0000313" key="1">
    <source>
        <dbReference type="EMBL" id="SHE76339.1"/>
    </source>
</evidence>
<gene>
    <name evidence="1" type="ORF">SAMN05444392_10340</name>
</gene>
<dbReference type="AlphaFoldDB" id="A0A1M4W562"/>
<proteinExistence type="predicted"/>
<dbReference type="STRING" id="112248.SAMN05444392_10340"/>
<sequence>MIGKAPFRVQLSGMAAEAAFSLRANCSSLRRRMPEEASFAWPRKLTEHGKTYFLASPGRSDAETREHESPIMRLCLQANPQKQCGFFCVHIE</sequence>
<keyword evidence="2" id="KW-1185">Reference proteome</keyword>
<organism evidence="1 2">
    <name type="scientific">Seinonella peptonophila</name>
    <dbReference type="NCBI Taxonomy" id="112248"/>
    <lineage>
        <taxon>Bacteria</taxon>
        <taxon>Bacillati</taxon>
        <taxon>Bacillota</taxon>
        <taxon>Bacilli</taxon>
        <taxon>Bacillales</taxon>
        <taxon>Thermoactinomycetaceae</taxon>
        <taxon>Seinonella</taxon>
    </lineage>
</organism>
<dbReference type="EMBL" id="FQVL01000003">
    <property type="protein sequence ID" value="SHE76339.1"/>
    <property type="molecule type" value="Genomic_DNA"/>
</dbReference>
<evidence type="ECO:0000313" key="2">
    <source>
        <dbReference type="Proteomes" id="UP000184476"/>
    </source>
</evidence>
<reference evidence="1 2" key="1">
    <citation type="submission" date="2016-11" db="EMBL/GenBank/DDBJ databases">
        <authorList>
            <person name="Jaros S."/>
            <person name="Januszkiewicz K."/>
            <person name="Wedrychowicz H."/>
        </authorList>
    </citation>
    <scope>NUCLEOTIDE SEQUENCE [LARGE SCALE GENOMIC DNA]</scope>
    <source>
        <strain evidence="1 2">DSM 44666</strain>
    </source>
</reference>
<protein>
    <submittedName>
        <fullName evidence="1">Uncharacterized protein</fullName>
    </submittedName>
</protein>